<evidence type="ECO:0000256" key="6">
    <source>
        <dbReference type="SAM" id="Phobius"/>
    </source>
</evidence>
<keyword evidence="3 6" id="KW-1133">Transmembrane helix</keyword>
<dbReference type="EMBL" id="CABIJS010000177">
    <property type="protein sequence ID" value="VUZ45487.1"/>
    <property type="molecule type" value="Genomic_DNA"/>
</dbReference>
<name>A0A564YDY3_HYMDI</name>
<feature type="transmembrane region" description="Helical" evidence="6">
    <location>
        <begin position="95"/>
        <end position="118"/>
    </location>
</feature>
<dbReference type="InterPro" id="IPR050382">
    <property type="entry name" value="MFS_Na/Anion_cotransporter"/>
</dbReference>
<dbReference type="PANTHER" id="PTHR11662:SF399">
    <property type="entry name" value="FI19708P1-RELATED"/>
    <property type="match status" value="1"/>
</dbReference>
<evidence type="ECO:0000256" key="2">
    <source>
        <dbReference type="ARBA" id="ARBA00022692"/>
    </source>
</evidence>
<protein>
    <recommendedName>
        <fullName evidence="9">Major facilitator superfamily (MFS) profile domain-containing protein</fullName>
    </recommendedName>
</protein>
<accession>A0A564YDY3</accession>
<dbReference type="PANTHER" id="PTHR11662">
    <property type="entry name" value="SOLUTE CARRIER FAMILY 17"/>
    <property type="match status" value="1"/>
</dbReference>
<evidence type="ECO:0000313" key="8">
    <source>
        <dbReference type="Proteomes" id="UP000321570"/>
    </source>
</evidence>
<dbReference type="GO" id="GO:0016020">
    <property type="term" value="C:membrane"/>
    <property type="evidence" value="ECO:0007669"/>
    <property type="project" value="UniProtKB-SubCell"/>
</dbReference>
<evidence type="ECO:0000313" key="7">
    <source>
        <dbReference type="EMBL" id="VUZ45487.1"/>
    </source>
</evidence>
<evidence type="ECO:0000256" key="5">
    <source>
        <dbReference type="SAM" id="MobiDB-lite"/>
    </source>
</evidence>
<feature type="region of interest" description="Disordered" evidence="5">
    <location>
        <begin position="145"/>
        <end position="164"/>
    </location>
</feature>
<feature type="compositionally biased region" description="Polar residues" evidence="5">
    <location>
        <begin position="145"/>
        <end position="155"/>
    </location>
</feature>
<dbReference type="InterPro" id="IPR036259">
    <property type="entry name" value="MFS_trans_sf"/>
</dbReference>
<proteinExistence type="predicted"/>
<dbReference type="AlphaFoldDB" id="A0A564YDY3"/>
<keyword evidence="2 6" id="KW-0812">Transmembrane</keyword>
<comment type="subcellular location">
    <subcellularLocation>
        <location evidence="1">Membrane</location>
        <topology evidence="1">Multi-pass membrane protein</topology>
    </subcellularLocation>
</comment>
<feature type="transmembrane region" description="Helical" evidence="6">
    <location>
        <begin position="69"/>
        <end position="89"/>
    </location>
</feature>
<evidence type="ECO:0000256" key="4">
    <source>
        <dbReference type="ARBA" id="ARBA00023136"/>
    </source>
</evidence>
<organism evidence="7 8">
    <name type="scientific">Hymenolepis diminuta</name>
    <name type="common">Rat tapeworm</name>
    <dbReference type="NCBI Taxonomy" id="6216"/>
    <lineage>
        <taxon>Eukaryota</taxon>
        <taxon>Metazoa</taxon>
        <taxon>Spiralia</taxon>
        <taxon>Lophotrochozoa</taxon>
        <taxon>Platyhelminthes</taxon>
        <taxon>Cestoda</taxon>
        <taxon>Eucestoda</taxon>
        <taxon>Cyclophyllidea</taxon>
        <taxon>Hymenolepididae</taxon>
        <taxon>Hymenolepis</taxon>
    </lineage>
</organism>
<keyword evidence="8" id="KW-1185">Reference proteome</keyword>
<evidence type="ECO:0000256" key="1">
    <source>
        <dbReference type="ARBA" id="ARBA00004141"/>
    </source>
</evidence>
<keyword evidence="4 6" id="KW-0472">Membrane</keyword>
<reference evidence="7 8" key="1">
    <citation type="submission" date="2019-07" db="EMBL/GenBank/DDBJ databases">
        <authorList>
            <person name="Jastrzebski P J."/>
            <person name="Paukszto L."/>
            <person name="Jastrzebski P J."/>
        </authorList>
    </citation>
    <scope>NUCLEOTIDE SEQUENCE [LARGE SCALE GENOMIC DNA]</scope>
    <source>
        <strain evidence="7 8">WMS-il1</strain>
    </source>
</reference>
<dbReference type="SUPFAM" id="SSF103473">
    <property type="entry name" value="MFS general substrate transporter"/>
    <property type="match status" value="1"/>
</dbReference>
<dbReference type="Proteomes" id="UP000321570">
    <property type="component" value="Unassembled WGS sequence"/>
</dbReference>
<gene>
    <name evidence="7" type="ORF">WMSIL1_LOCUS5498</name>
</gene>
<evidence type="ECO:0008006" key="9">
    <source>
        <dbReference type="Google" id="ProtNLM"/>
    </source>
</evidence>
<sequence>MRLAIPITLCTPSLIDLDLIIVHVDGYAMMDIKITLDPGVSGLAVAGYAVSVIELAPKFAGLIMGFANSISTLTGILSTVIATVVVHYLSTGVEAGWIIAMSLAAGSQFFAAIFFLIFASSQEQEWAKGGGGSSVGPSRNIFHPSSNSHLNTTSNQRRLQPQRQQLYEADNIEENYR</sequence>
<evidence type="ECO:0000256" key="3">
    <source>
        <dbReference type="ARBA" id="ARBA00022989"/>
    </source>
</evidence>